<comment type="caution">
    <text evidence="1">The sequence shown here is derived from an EMBL/GenBank/DDBJ whole genome shotgun (WGS) entry which is preliminary data.</text>
</comment>
<organism evidence="1 2">
    <name type="scientific">Catharanthus roseus</name>
    <name type="common">Madagascar periwinkle</name>
    <name type="synonym">Vinca rosea</name>
    <dbReference type="NCBI Taxonomy" id="4058"/>
    <lineage>
        <taxon>Eukaryota</taxon>
        <taxon>Viridiplantae</taxon>
        <taxon>Streptophyta</taxon>
        <taxon>Embryophyta</taxon>
        <taxon>Tracheophyta</taxon>
        <taxon>Spermatophyta</taxon>
        <taxon>Magnoliopsida</taxon>
        <taxon>eudicotyledons</taxon>
        <taxon>Gunneridae</taxon>
        <taxon>Pentapetalae</taxon>
        <taxon>asterids</taxon>
        <taxon>lamiids</taxon>
        <taxon>Gentianales</taxon>
        <taxon>Apocynaceae</taxon>
        <taxon>Rauvolfioideae</taxon>
        <taxon>Vinceae</taxon>
        <taxon>Catharanthinae</taxon>
        <taxon>Catharanthus</taxon>
    </lineage>
</organism>
<name>A0ACC0BYS0_CATRO</name>
<sequence>MASDSAAHSISIHHKGHGNDLNAMQKHVMFFDCNKDGIIYPWETYKGFRAIGCGIIFSIAATIFIHIMLGCKTRPGKFFSPLLPIAVKNVKRGKHGSDSGVYDAEGRFIPTKFEEIFIKHAKTSKNALTACELDEMIKANRLPKDYKGWIMAYAEWKVLYLLCKDKHGLLQKETVRAAFDGSLFEQMARDHKSFA</sequence>
<evidence type="ECO:0000313" key="2">
    <source>
        <dbReference type="Proteomes" id="UP001060085"/>
    </source>
</evidence>
<gene>
    <name evidence="1" type="ORF">M9H77_08679</name>
</gene>
<dbReference type="Proteomes" id="UP001060085">
    <property type="component" value="Linkage Group LG02"/>
</dbReference>
<protein>
    <submittedName>
        <fullName evidence="1">Uncharacterized protein</fullName>
    </submittedName>
</protein>
<keyword evidence="2" id="KW-1185">Reference proteome</keyword>
<proteinExistence type="predicted"/>
<evidence type="ECO:0000313" key="1">
    <source>
        <dbReference type="EMBL" id="KAI5677729.1"/>
    </source>
</evidence>
<accession>A0ACC0BYS0</accession>
<dbReference type="EMBL" id="CM044702">
    <property type="protein sequence ID" value="KAI5677729.1"/>
    <property type="molecule type" value="Genomic_DNA"/>
</dbReference>
<reference evidence="2" key="1">
    <citation type="journal article" date="2023" name="Nat. Plants">
        <title>Single-cell RNA sequencing provides a high-resolution roadmap for understanding the multicellular compartmentation of specialized metabolism.</title>
        <authorList>
            <person name="Sun S."/>
            <person name="Shen X."/>
            <person name="Li Y."/>
            <person name="Li Y."/>
            <person name="Wang S."/>
            <person name="Li R."/>
            <person name="Zhang H."/>
            <person name="Shen G."/>
            <person name="Guo B."/>
            <person name="Wei J."/>
            <person name="Xu J."/>
            <person name="St-Pierre B."/>
            <person name="Chen S."/>
            <person name="Sun C."/>
        </authorList>
    </citation>
    <scope>NUCLEOTIDE SEQUENCE [LARGE SCALE GENOMIC DNA]</scope>
</reference>